<organism evidence="1 2">
    <name type="scientific">Thelephora ganbajun</name>
    <name type="common">Ganba fungus</name>
    <dbReference type="NCBI Taxonomy" id="370292"/>
    <lineage>
        <taxon>Eukaryota</taxon>
        <taxon>Fungi</taxon>
        <taxon>Dikarya</taxon>
        <taxon>Basidiomycota</taxon>
        <taxon>Agaricomycotina</taxon>
        <taxon>Agaricomycetes</taxon>
        <taxon>Thelephorales</taxon>
        <taxon>Thelephoraceae</taxon>
        <taxon>Thelephora</taxon>
    </lineage>
</organism>
<dbReference type="EMBL" id="MU118001">
    <property type="protein sequence ID" value="KAF9649226.1"/>
    <property type="molecule type" value="Genomic_DNA"/>
</dbReference>
<keyword evidence="2" id="KW-1185">Reference proteome</keyword>
<name>A0ACB6ZIJ2_THEGA</name>
<accession>A0ACB6ZIJ2</accession>
<reference evidence="1" key="2">
    <citation type="journal article" date="2020" name="Nat. Commun.">
        <title>Large-scale genome sequencing of mycorrhizal fungi provides insights into the early evolution of symbiotic traits.</title>
        <authorList>
            <person name="Miyauchi S."/>
            <person name="Kiss E."/>
            <person name="Kuo A."/>
            <person name="Drula E."/>
            <person name="Kohler A."/>
            <person name="Sanchez-Garcia M."/>
            <person name="Morin E."/>
            <person name="Andreopoulos B."/>
            <person name="Barry K.W."/>
            <person name="Bonito G."/>
            <person name="Buee M."/>
            <person name="Carver A."/>
            <person name="Chen C."/>
            <person name="Cichocki N."/>
            <person name="Clum A."/>
            <person name="Culley D."/>
            <person name="Crous P.W."/>
            <person name="Fauchery L."/>
            <person name="Girlanda M."/>
            <person name="Hayes R.D."/>
            <person name="Keri Z."/>
            <person name="LaButti K."/>
            <person name="Lipzen A."/>
            <person name="Lombard V."/>
            <person name="Magnuson J."/>
            <person name="Maillard F."/>
            <person name="Murat C."/>
            <person name="Nolan M."/>
            <person name="Ohm R.A."/>
            <person name="Pangilinan J."/>
            <person name="Pereira M.F."/>
            <person name="Perotto S."/>
            <person name="Peter M."/>
            <person name="Pfister S."/>
            <person name="Riley R."/>
            <person name="Sitrit Y."/>
            <person name="Stielow J.B."/>
            <person name="Szollosi G."/>
            <person name="Zifcakova L."/>
            <person name="Stursova M."/>
            <person name="Spatafora J.W."/>
            <person name="Tedersoo L."/>
            <person name="Vaario L.M."/>
            <person name="Yamada A."/>
            <person name="Yan M."/>
            <person name="Wang P."/>
            <person name="Xu J."/>
            <person name="Bruns T."/>
            <person name="Baldrian P."/>
            <person name="Vilgalys R."/>
            <person name="Dunand C."/>
            <person name="Henrissat B."/>
            <person name="Grigoriev I.V."/>
            <person name="Hibbett D."/>
            <person name="Nagy L.G."/>
            <person name="Martin F.M."/>
        </authorList>
    </citation>
    <scope>NUCLEOTIDE SEQUENCE</scope>
    <source>
        <strain evidence="1">P2</strain>
    </source>
</reference>
<protein>
    <submittedName>
        <fullName evidence="1">Uncharacterized protein</fullName>
    </submittedName>
</protein>
<sequence length="543" mass="61268">MKNPKRKRLAKACDACHKSKRRCDGTAPCSNCFFASKDCTYTDSSGRPVPAPKGSEPMHNRFRDDTRVIRQPPVQETVSPPAVQDPPRAVPSYSLTLSSSTAVTLPPTSRKRRRSGSDPGMPSSSDSQWTSDALVRPAGLEANIVRDLVSLFFTHCHPGRMMVHKPTFMAALSQNRVTSHLILAMCAMSAPFSQSPQVKSQPPRLAGIKFYEDAVNILFDSSGRLICEANLQTVQTLCLLEMHDVVAQYSWTKCYRYLDIASKILFETLDIASPESPPLSPKPTIQEMTRMTDRECARRCYWIIYFLHVLSTACTRNVRRFSTENMLMRLPVDETSFELGIQSQTPEYLDEMAPKTNYVSEFGHLTRITALFSQMEDAVGQVLSPPHSHSWNVVDVLITQAWEDSLPEHLRYTEENLHIMNSMYETAANTGPWCFFYMHALHSCCEMSASSEMQKRFSSGKSAVPKQATDAGERCLRILESVGSRAKNLNYLVAPALWIVSRYFKDNAAMLSIDSDFETVWGWKACEISETWRRHNDARKLEA</sequence>
<proteinExistence type="predicted"/>
<comment type="caution">
    <text evidence="1">The sequence shown here is derived from an EMBL/GenBank/DDBJ whole genome shotgun (WGS) entry which is preliminary data.</text>
</comment>
<evidence type="ECO:0000313" key="1">
    <source>
        <dbReference type="EMBL" id="KAF9649226.1"/>
    </source>
</evidence>
<feature type="non-terminal residue" evidence="1">
    <location>
        <position position="543"/>
    </location>
</feature>
<gene>
    <name evidence="1" type="ORF">BDM02DRAFT_3167158</name>
</gene>
<evidence type="ECO:0000313" key="2">
    <source>
        <dbReference type="Proteomes" id="UP000886501"/>
    </source>
</evidence>
<dbReference type="Proteomes" id="UP000886501">
    <property type="component" value="Unassembled WGS sequence"/>
</dbReference>
<reference evidence="1" key="1">
    <citation type="submission" date="2019-10" db="EMBL/GenBank/DDBJ databases">
        <authorList>
            <consortium name="DOE Joint Genome Institute"/>
            <person name="Kuo A."/>
            <person name="Miyauchi S."/>
            <person name="Kiss E."/>
            <person name="Drula E."/>
            <person name="Kohler A."/>
            <person name="Sanchez-Garcia M."/>
            <person name="Andreopoulos B."/>
            <person name="Barry K.W."/>
            <person name="Bonito G."/>
            <person name="Buee M."/>
            <person name="Carver A."/>
            <person name="Chen C."/>
            <person name="Cichocki N."/>
            <person name="Clum A."/>
            <person name="Culley D."/>
            <person name="Crous P.W."/>
            <person name="Fauchery L."/>
            <person name="Girlanda M."/>
            <person name="Hayes R."/>
            <person name="Keri Z."/>
            <person name="Labutti K."/>
            <person name="Lipzen A."/>
            <person name="Lombard V."/>
            <person name="Magnuson J."/>
            <person name="Maillard F."/>
            <person name="Morin E."/>
            <person name="Murat C."/>
            <person name="Nolan M."/>
            <person name="Ohm R."/>
            <person name="Pangilinan J."/>
            <person name="Pereira M."/>
            <person name="Perotto S."/>
            <person name="Peter M."/>
            <person name="Riley R."/>
            <person name="Sitrit Y."/>
            <person name="Stielow B."/>
            <person name="Szollosi G."/>
            <person name="Zifcakova L."/>
            <person name="Stursova M."/>
            <person name="Spatafora J.W."/>
            <person name="Tedersoo L."/>
            <person name="Vaario L.-M."/>
            <person name="Yamada A."/>
            <person name="Yan M."/>
            <person name="Wang P."/>
            <person name="Xu J."/>
            <person name="Bruns T."/>
            <person name="Baldrian P."/>
            <person name="Vilgalys R."/>
            <person name="Henrissat B."/>
            <person name="Grigoriev I.V."/>
            <person name="Hibbett D."/>
            <person name="Nagy L.G."/>
            <person name="Martin F.M."/>
        </authorList>
    </citation>
    <scope>NUCLEOTIDE SEQUENCE</scope>
    <source>
        <strain evidence="1">P2</strain>
    </source>
</reference>